<reference evidence="2" key="1">
    <citation type="submission" date="2015-09" db="EMBL/GenBank/DDBJ databases">
        <authorList>
            <person name="Bertelli C."/>
        </authorList>
    </citation>
    <scope>NUCLEOTIDE SEQUENCE [LARGE SCALE GENOMIC DNA]</scope>
    <source>
        <strain evidence="2">KNic</strain>
    </source>
</reference>
<evidence type="ECO:0000313" key="1">
    <source>
        <dbReference type="EMBL" id="CUI16923.1"/>
    </source>
</evidence>
<protein>
    <submittedName>
        <fullName evidence="1">Uncharacterized protein</fullName>
    </submittedName>
</protein>
<dbReference type="EMBL" id="LN879502">
    <property type="protein sequence ID" value="CUI16923.1"/>
    <property type="molecule type" value="Genomic_DNA"/>
</dbReference>
<dbReference type="PATRIC" id="fig|389348.3.peg.1460"/>
<dbReference type="KEGG" id="pnl:PNK_1306"/>
<keyword evidence="2" id="KW-1185">Reference proteome</keyword>
<dbReference type="InParanoid" id="A0A0U5K4A8"/>
<name>A0A0U5K4A8_9BACT</name>
<evidence type="ECO:0000313" key="2">
    <source>
        <dbReference type="Proteomes" id="UP000069902"/>
    </source>
</evidence>
<accession>A0A0U5K4A8</accession>
<gene>
    <name evidence="1" type="ORF">PNK_1306</name>
</gene>
<dbReference type="Proteomes" id="UP000069902">
    <property type="component" value="Chromosome cPNK"/>
</dbReference>
<organism evidence="1 2">
    <name type="scientific">Candidatus Protochlamydia naegleriophila</name>
    <dbReference type="NCBI Taxonomy" id="389348"/>
    <lineage>
        <taxon>Bacteria</taxon>
        <taxon>Pseudomonadati</taxon>
        <taxon>Chlamydiota</taxon>
        <taxon>Chlamydiia</taxon>
        <taxon>Parachlamydiales</taxon>
        <taxon>Parachlamydiaceae</taxon>
        <taxon>Candidatus Protochlamydia</taxon>
    </lineage>
</organism>
<dbReference type="RefSeq" id="WP_059061072.1">
    <property type="nucleotide sequence ID" value="NZ_LN879502.1"/>
</dbReference>
<proteinExistence type="predicted"/>
<sequence length="297" mass="33955">MKTPIRHAFLTLYALLAIPLNAIQGIEERAICKGCEIYEWFELTQEPVESLKTRLLSPAFNPASPSTSVWTQITPFLIPSNHAAKIKLDDILSNVQAFYDLQSMEAASFDKALPQHHTQIIVTRHPELKGYVIKAYLDVQDYHSGKPEYYFWIKRILGAELIRQAIASHGYGHLLKVPHKWIYQLPDNGSNASNHALKKYFILVEEDMDLYDDAINVAFWGSEWVTNEYLEALYTIVTELGLFDCTKPANCPISKDGRIAFVDTQSFHAKRVKYQKLTPYLSPTMQAYWLELIAGNK</sequence>
<dbReference type="AlphaFoldDB" id="A0A0U5K4A8"/>